<accession>R9PD27</accession>
<dbReference type="AlphaFoldDB" id="R9PD27"/>
<dbReference type="GeneID" id="24112023"/>
<feature type="compositionally biased region" description="Basic and acidic residues" evidence="1">
    <location>
        <begin position="1"/>
        <end position="15"/>
    </location>
</feature>
<keyword evidence="2" id="KW-0808">Transferase</keyword>
<organism evidence="2 3">
    <name type="scientific">Pseudozyma hubeiensis (strain SY62)</name>
    <name type="common">Yeast</name>
    <dbReference type="NCBI Taxonomy" id="1305764"/>
    <lineage>
        <taxon>Eukaryota</taxon>
        <taxon>Fungi</taxon>
        <taxon>Dikarya</taxon>
        <taxon>Basidiomycota</taxon>
        <taxon>Ustilaginomycotina</taxon>
        <taxon>Ustilaginomycetes</taxon>
        <taxon>Ustilaginales</taxon>
        <taxon>Ustilaginaceae</taxon>
        <taxon>Pseudozyma</taxon>
    </lineage>
</organism>
<dbReference type="EMBL" id="DF238824">
    <property type="protein sequence ID" value="GAC99157.1"/>
    <property type="molecule type" value="Genomic_DNA"/>
</dbReference>
<evidence type="ECO:0000313" key="3">
    <source>
        <dbReference type="Proteomes" id="UP000014071"/>
    </source>
</evidence>
<dbReference type="GO" id="GO:0016779">
    <property type="term" value="F:nucleotidyltransferase activity"/>
    <property type="evidence" value="ECO:0007669"/>
    <property type="project" value="UniProtKB-KW"/>
</dbReference>
<name>R9PD27_PSEHS</name>
<keyword evidence="2" id="KW-0548">Nucleotidyltransferase</keyword>
<dbReference type="OrthoDB" id="2556136at2759"/>
<protein>
    <submittedName>
        <fullName evidence="2">Phosphatidate cytidylyltransferase</fullName>
    </submittedName>
</protein>
<feature type="compositionally biased region" description="Polar residues" evidence="1">
    <location>
        <begin position="115"/>
        <end position="130"/>
    </location>
</feature>
<keyword evidence="3" id="KW-1185">Reference proteome</keyword>
<dbReference type="RefSeq" id="XP_012192744.1">
    <property type="nucleotide sequence ID" value="XM_012337354.1"/>
</dbReference>
<evidence type="ECO:0000313" key="2">
    <source>
        <dbReference type="EMBL" id="GAC99157.1"/>
    </source>
</evidence>
<feature type="region of interest" description="Disordered" evidence="1">
    <location>
        <begin position="67"/>
        <end position="130"/>
    </location>
</feature>
<gene>
    <name evidence="2" type="ORF">PHSY_006756</name>
</gene>
<reference evidence="3" key="1">
    <citation type="journal article" date="2013" name="Genome Announc.">
        <title>Draft genome sequence of the basidiomycetous yeast-like fungus Pseudozyma hubeiensis SY62, which produces an abundant amount of the biosurfactant mannosylerythritol lipids.</title>
        <authorList>
            <person name="Konishi M."/>
            <person name="Hatada Y."/>
            <person name="Horiuchi J."/>
        </authorList>
    </citation>
    <scope>NUCLEOTIDE SEQUENCE [LARGE SCALE GENOMIC DNA]</scope>
    <source>
        <strain evidence="3">SY62</strain>
    </source>
</reference>
<dbReference type="HOGENOM" id="CLU_084563_0_0_1"/>
<proteinExistence type="predicted"/>
<evidence type="ECO:0000256" key="1">
    <source>
        <dbReference type="SAM" id="MobiDB-lite"/>
    </source>
</evidence>
<dbReference type="Proteomes" id="UP000014071">
    <property type="component" value="Unassembled WGS sequence"/>
</dbReference>
<sequence length="209" mass="23113">MEKTSKRRAETESKSFTDNMLPGYNKRRLPAAAQELVDRALMDDDLAVAKPDDARWVKLYEDLQQLVQTQPSTTDIDNDVVPDSDADDNQDDTYQWADASSPESEPHPEPHPSGLTPTATIPTTLQPNASHLPQAVHAYISSAFTHKRGDLVKSVASESWEPAALAALSMVAEEVARSQATFNARRTMFAKSPRNRLLAAKREARKKTA</sequence>
<feature type="region of interest" description="Disordered" evidence="1">
    <location>
        <begin position="1"/>
        <end position="27"/>
    </location>
</feature>
<feature type="compositionally biased region" description="Acidic residues" evidence="1">
    <location>
        <begin position="76"/>
        <end position="91"/>
    </location>
</feature>